<dbReference type="InterPro" id="IPR011743">
    <property type="entry name" value="Caa3_sub_IV"/>
</dbReference>
<comment type="caution">
    <text evidence="7">The sequence shown here is derived from an EMBL/GenBank/DDBJ whole genome shotgun (WGS) entry which is preliminary data.</text>
</comment>
<protein>
    <submittedName>
        <fullName evidence="7">Cytochrome C oxidase subunit IV family protein</fullName>
    </submittedName>
</protein>
<accession>A0A932FWD6</accession>
<keyword evidence="5 6" id="KW-0472">Membrane</keyword>
<evidence type="ECO:0000313" key="8">
    <source>
        <dbReference type="Proteomes" id="UP000769766"/>
    </source>
</evidence>
<keyword evidence="2" id="KW-1003">Cell membrane</keyword>
<dbReference type="Pfam" id="PF03626">
    <property type="entry name" value="COX4_pro"/>
    <property type="match status" value="1"/>
</dbReference>
<evidence type="ECO:0000256" key="1">
    <source>
        <dbReference type="ARBA" id="ARBA00004651"/>
    </source>
</evidence>
<dbReference type="GO" id="GO:0005886">
    <property type="term" value="C:plasma membrane"/>
    <property type="evidence" value="ECO:0007669"/>
    <property type="project" value="UniProtKB-SubCell"/>
</dbReference>
<feature type="transmembrane region" description="Helical" evidence="6">
    <location>
        <begin position="12"/>
        <end position="35"/>
    </location>
</feature>
<evidence type="ECO:0000256" key="6">
    <source>
        <dbReference type="SAM" id="Phobius"/>
    </source>
</evidence>
<keyword evidence="4 6" id="KW-1133">Transmembrane helix</keyword>
<proteinExistence type="predicted"/>
<dbReference type="Proteomes" id="UP000769766">
    <property type="component" value="Unassembled WGS sequence"/>
</dbReference>
<reference evidence="7" key="1">
    <citation type="submission" date="2020-07" db="EMBL/GenBank/DDBJ databases">
        <title>Huge and variable diversity of episymbiotic CPR bacteria and DPANN archaea in groundwater ecosystems.</title>
        <authorList>
            <person name="He C.Y."/>
            <person name="Keren R."/>
            <person name="Whittaker M."/>
            <person name="Farag I.F."/>
            <person name="Doudna J."/>
            <person name="Cate J.H.D."/>
            <person name="Banfield J.F."/>
        </authorList>
    </citation>
    <scope>NUCLEOTIDE SEQUENCE</scope>
    <source>
        <strain evidence="7">NC_groundwater_672_Ag_B-0.1um_62_36</strain>
    </source>
</reference>
<evidence type="ECO:0000256" key="4">
    <source>
        <dbReference type="ARBA" id="ARBA00022989"/>
    </source>
</evidence>
<dbReference type="InterPro" id="IPR005171">
    <property type="entry name" value="Cyt_c_oxidase_su4_prok"/>
</dbReference>
<keyword evidence="3 6" id="KW-0812">Transmembrane</keyword>
<evidence type="ECO:0000256" key="5">
    <source>
        <dbReference type="ARBA" id="ARBA00023136"/>
    </source>
</evidence>
<dbReference type="AlphaFoldDB" id="A0A932FWD6"/>
<organism evidence="7 8">
    <name type="scientific">Tectimicrobiota bacterium</name>
    <dbReference type="NCBI Taxonomy" id="2528274"/>
    <lineage>
        <taxon>Bacteria</taxon>
        <taxon>Pseudomonadati</taxon>
        <taxon>Nitrospinota/Tectimicrobiota group</taxon>
        <taxon>Candidatus Tectimicrobiota</taxon>
    </lineage>
</organism>
<feature type="transmembrane region" description="Helical" evidence="6">
    <location>
        <begin position="68"/>
        <end position="88"/>
    </location>
</feature>
<name>A0A932FWD6_UNCTE</name>
<gene>
    <name evidence="7" type="ORF">HYY20_04935</name>
</gene>
<evidence type="ECO:0000256" key="2">
    <source>
        <dbReference type="ARBA" id="ARBA00022475"/>
    </source>
</evidence>
<evidence type="ECO:0000256" key="3">
    <source>
        <dbReference type="ARBA" id="ARBA00022692"/>
    </source>
</evidence>
<dbReference type="NCBIfam" id="TIGR02229">
    <property type="entry name" value="caa3_sub_IV"/>
    <property type="match status" value="1"/>
</dbReference>
<sequence>MNELHQHILSKSVYVGVFLILLVLLVLTVAASSVHLGPLNIIVAMTIAVVKALLIILYFMHVRYSSRLIWIFAGGAFFWVGILFVLTMTDFLSRDWLIVPGK</sequence>
<evidence type="ECO:0000313" key="7">
    <source>
        <dbReference type="EMBL" id="MBI2876207.1"/>
    </source>
</evidence>
<dbReference type="EMBL" id="JACPRF010000153">
    <property type="protein sequence ID" value="MBI2876207.1"/>
    <property type="molecule type" value="Genomic_DNA"/>
</dbReference>
<feature type="transmembrane region" description="Helical" evidence="6">
    <location>
        <begin position="41"/>
        <end position="61"/>
    </location>
</feature>
<comment type="subcellular location">
    <subcellularLocation>
        <location evidence="1">Cell membrane</location>
        <topology evidence="1">Multi-pass membrane protein</topology>
    </subcellularLocation>
</comment>